<accession>A0A813ZCX2</accession>
<gene>
    <name evidence="9" type="ORF">EDS130_LOCUS9618</name>
</gene>
<dbReference type="HAMAP" id="MF_00492">
    <property type="entry name" value="Transaldolase_1"/>
    <property type="match status" value="1"/>
</dbReference>
<dbReference type="Proteomes" id="UP000663852">
    <property type="component" value="Unassembled WGS sequence"/>
</dbReference>
<evidence type="ECO:0000256" key="8">
    <source>
        <dbReference type="RuleBase" id="RU000501"/>
    </source>
</evidence>
<comment type="pathway">
    <text evidence="1 8">Carbohydrate degradation; pentose phosphate pathway; D-glyceraldehyde 3-phosphate and beta-D-fructose 6-phosphate from D-ribose 5-phosphate and D-xylulose 5-phosphate (non-oxidative stage): step 2/3.</text>
</comment>
<sequence length="349" mass="39883">MWNIQVFASRENPRSSNTFSPMANALEELRQSTVIVADTGDFESLKKYQPTDATTNPSLILSAANMKQYDHIIQDVINKCREKHGSSSNEQALVDDIMDHVFVRFGEEILKIIPGRVSTEVDARLSFDREGQINKARHIIELYEKNGISKDRILIKLSSTWEGIQAAKELEEKHGIHCNMTLIFSFAQALACADAQATLISPFVGRIYDWYIEKKGKREYDIEEDPGVMSVTRIYNYYKQNNIKTVVMGASFRNIKQILGLAGCDLLTISPKLLDELASSKEKVQVYLSKERIGHVRDKKQEKLDEKTFRWMLNEDEMANDKLADGIRKFAVDAQKLEDLIRARLQQSK</sequence>
<proteinExistence type="inferred from homology"/>
<dbReference type="EMBL" id="CAJNOJ010000032">
    <property type="protein sequence ID" value="CAF0897682.1"/>
    <property type="molecule type" value="Genomic_DNA"/>
</dbReference>
<evidence type="ECO:0000313" key="9">
    <source>
        <dbReference type="EMBL" id="CAF0897682.1"/>
    </source>
</evidence>
<evidence type="ECO:0000256" key="7">
    <source>
        <dbReference type="ARBA" id="ARBA00048810"/>
    </source>
</evidence>
<keyword evidence="5 8" id="KW-0570">Pentose shunt</keyword>
<evidence type="ECO:0000256" key="3">
    <source>
        <dbReference type="ARBA" id="ARBA00013151"/>
    </source>
</evidence>
<comment type="function">
    <text evidence="8">Catalyzes the rate-limiting step of the non-oxidative phase in the pentose phosphate pathway. Catalyzes the reversible conversion of sedheptulose-7-phosphate and D-glyceraldehyde 3-phosphate into erythrose-4-phosphate and beta-D-fructose 6-phosphate.</text>
</comment>
<comment type="caution">
    <text evidence="9">The sequence shown here is derived from an EMBL/GenBank/DDBJ whole genome shotgun (WGS) entry which is preliminary data.</text>
</comment>
<dbReference type="GO" id="GO:0009052">
    <property type="term" value="P:pentose-phosphate shunt, non-oxidative branch"/>
    <property type="evidence" value="ECO:0007669"/>
    <property type="project" value="TreeGrafter"/>
</dbReference>
<dbReference type="PROSITE" id="PS01054">
    <property type="entry name" value="TRANSALDOLASE_1"/>
    <property type="match status" value="1"/>
</dbReference>
<comment type="similarity">
    <text evidence="2">Belongs to the transaldolase family. Type 1 subfamily.</text>
</comment>
<evidence type="ECO:0000256" key="2">
    <source>
        <dbReference type="ARBA" id="ARBA00008012"/>
    </source>
</evidence>
<dbReference type="InterPro" id="IPR001585">
    <property type="entry name" value="TAL/FSA"/>
</dbReference>
<dbReference type="GO" id="GO:0004801">
    <property type="term" value="F:transaldolase activity"/>
    <property type="evidence" value="ECO:0007669"/>
    <property type="project" value="UniProtKB-EC"/>
</dbReference>
<dbReference type="FunFam" id="3.20.20.70:FF:000088">
    <property type="entry name" value="Transaldolase"/>
    <property type="match status" value="1"/>
</dbReference>
<evidence type="ECO:0000256" key="6">
    <source>
        <dbReference type="ARBA" id="ARBA00023270"/>
    </source>
</evidence>
<dbReference type="NCBIfam" id="NF009001">
    <property type="entry name" value="PRK12346.1"/>
    <property type="match status" value="1"/>
</dbReference>
<organism evidence="9 10">
    <name type="scientific">Adineta ricciae</name>
    <name type="common">Rotifer</name>
    <dbReference type="NCBI Taxonomy" id="249248"/>
    <lineage>
        <taxon>Eukaryota</taxon>
        <taxon>Metazoa</taxon>
        <taxon>Spiralia</taxon>
        <taxon>Gnathifera</taxon>
        <taxon>Rotifera</taxon>
        <taxon>Eurotatoria</taxon>
        <taxon>Bdelloidea</taxon>
        <taxon>Adinetida</taxon>
        <taxon>Adinetidae</taxon>
        <taxon>Adineta</taxon>
    </lineage>
</organism>
<evidence type="ECO:0000256" key="5">
    <source>
        <dbReference type="ARBA" id="ARBA00023126"/>
    </source>
</evidence>
<dbReference type="OrthoDB" id="2015515at2759"/>
<comment type="catalytic activity">
    <reaction evidence="7 8">
        <text>D-sedoheptulose 7-phosphate + D-glyceraldehyde 3-phosphate = D-erythrose 4-phosphate + beta-D-fructose 6-phosphate</text>
        <dbReference type="Rhea" id="RHEA:17053"/>
        <dbReference type="ChEBI" id="CHEBI:16897"/>
        <dbReference type="ChEBI" id="CHEBI:57483"/>
        <dbReference type="ChEBI" id="CHEBI:57634"/>
        <dbReference type="ChEBI" id="CHEBI:59776"/>
        <dbReference type="EC" id="2.2.1.2"/>
    </reaction>
</comment>
<dbReference type="PROSITE" id="PS00958">
    <property type="entry name" value="TRANSALDOLASE_2"/>
    <property type="match status" value="1"/>
</dbReference>
<dbReference type="UniPathway" id="UPA00115">
    <property type="reaction ID" value="UER00414"/>
</dbReference>
<dbReference type="AlphaFoldDB" id="A0A813ZCX2"/>
<keyword evidence="4 8" id="KW-0808">Transferase</keyword>
<dbReference type="InterPro" id="IPR004730">
    <property type="entry name" value="Transaldolase_1"/>
</dbReference>
<keyword evidence="6" id="KW-0704">Schiff base</keyword>
<dbReference type="CDD" id="cd00957">
    <property type="entry name" value="Transaldolase_TalAB"/>
    <property type="match status" value="1"/>
</dbReference>
<dbReference type="SUPFAM" id="SSF51569">
    <property type="entry name" value="Aldolase"/>
    <property type="match status" value="1"/>
</dbReference>
<dbReference type="PANTHER" id="PTHR10683">
    <property type="entry name" value="TRANSALDOLASE"/>
    <property type="match status" value="1"/>
</dbReference>
<reference evidence="9" key="1">
    <citation type="submission" date="2021-02" db="EMBL/GenBank/DDBJ databases">
        <authorList>
            <person name="Nowell W R."/>
        </authorList>
    </citation>
    <scope>NUCLEOTIDE SEQUENCE</scope>
</reference>
<evidence type="ECO:0000256" key="4">
    <source>
        <dbReference type="ARBA" id="ARBA00022679"/>
    </source>
</evidence>
<name>A0A813ZCX2_ADIRI</name>
<dbReference type="InterPro" id="IPR013785">
    <property type="entry name" value="Aldolase_TIM"/>
</dbReference>
<evidence type="ECO:0000256" key="1">
    <source>
        <dbReference type="ARBA" id="ARBA00004857"/>
    </source>
</evidence>
<protein>
    <recommendedName>
        <fullName evidence="3 8">Transaldolase</fullName>
        <ecNumber evidence="3 8">2.2.1.2</ecNumber>
    </recommendedName>
</protein>
<dbReference type="GO" id="GO:0005737">
    <property type="term" value="C:cytoplasm"/>
    <property type="evidence" value="ECO:0007669"/>
    <property type="project" value="InterPro"/>
</dbReference>
<dbReference type="Pfam" id="PF00923">
    <property type="entry name" value="TAL_FSA"/>
    <property type="match status" value="1"/>
</dbReference>
<evidence type="ECO:0000313" key="10">
    <source>
        <dbReference type="Proteomes" id="UP000663852"/>
    </source>
</evidence>
<dbReference type="NCBIfam" id="TIGR00874">
    <property type="entry name" value="talAB"/>
    <property type="match status" value="1"/>
</dbReference>
<dbReference type="InterPro" id="IPR018225">
    <property type="entry name" value="Transaldolase_AS"/>
</dbReference>
<dbReference type="EC" id="2.2.1.2" evidence="3 8"/>
<dbReference type="GO" id="GO:0005975">
    <property type="term" value="P:carbohydrate metabolic process"/>
    <property type="evidence" value="ECO:0007669"/>
    <property type="project" value="InterPro"/>
</dbReference>
<dbReference type="PANTHER" id="PTHR10683:SF18">
    <property type="entry name" value="TRANSALDOLASE"/>
    <property type="match status" value="1"/>
</dbReference>
<dbReference type="Gene3D" id="3.20.20.70">
    <property type="entry name" value="Aldolase class I"/>
    <property type="match status" value="1"/>
</dbReference>